<dbReference type="EMBL" id="JADBJN010000088">
    <property type="protein sequence ID" value="KAG5666126.1"/>
    <property type="molecule type" value="Genomic_DNA"/>
</dbReference>
<accession>A0A9J6B915</accession>
<organism evidence="1 2">
    <name type="scientific">Polypedilum vanderplanki</name>
    <name type="common">Sleeping chironomid midge</name>
    <dbReference type="NCBI Taxonomy" id="319348"/>
    <lineage>
        <taxon>Eukaryota</taxon>
        <taxon>Metazoa</taxon>
        <taxon>Ecdysozoa</taxon>
        <taxon>Arthropoda</taxon>
        <taxon>Hexapoda</taxon>
        <taxon>Insecta</taxon>
        <taxon>Pterygota</taxon>
        <taxon>Neoptera</taxon>
        <taxon>Endopterygota</taxon>
        <taxon>Diptera</taxon>
        <taxon>Nematocera</taxon>
        <taxon>Chironomoidea</taxon>
        <taxon>Chironomidae</taxon>
        <taxon>Chironominae</taxon>
        <taxon>Polypedilum</taxon>
        <taxon>Polypedilum</taxon>
    </lineage>
</organism>
<reference evidence="1" key="1">
    <citation type="submission" date="2021-03" db="EMBL/GenBank/DDBJ databases">
        <title>Chromosome level genome of the anhydrobiotic midge Polypedilum vanderplanki.</title>
        <authorList>
            <person name="Yoshida Y."/>
            <person name="Kikawada T."/>
            <person name="Gusev O."/>
        </authorList>
    </citation>
    <scope>NUCLEOTIDE SEQUENCE</scope>
    <source>
        <strain evidence="1">NIAS01</strain>
        <tissue evidence="1">Whole body or cell culture</tissue>
    </source>
</reference>
<keyword evidence="2" id="KW-1185">Reference proteome</keyword>
<name>A0A9J6B915_POLVA</name>
<protein>
    <submittedName>
        <fullName evidence="1">Uncharacterized protein</fullName>
    </submittedName>
</protein>
<dbReference type="AlphaFoldDB" id="A0A9J6B915"/>
<gene>
    <name evidence="1" type="ORF">PVAND_017724</name>
</gene>
<dbReference type="Proteomes" id="UP001107558">
    <property type="component" value="Unassembled WGS sequence"/>
</dbReference>
<sequence>LIRKQIIDTKAFQTKNHIRRVKTSTKDEIS</sequence>
<proteinExistence type="predicted"/>
<evidence type="ECO:0000313" key="1">
    <source>
        <dbReference type="EMBL" id="KAG5666126.1"/>
    </source>
</evidence>
<feature type="non-terminal residue" evidence="1">
    <location>
        <position position="1"/>
    </location>
</feature>
<comment type="caution">
    <text evidence="1">The sequence shown here is derived from an EMBL/GenBank/DDBJ whole genome shotgun (WGS) entry which is preliminary data.</text>
</comment>
<evidence type="ECO:0000313" key="2">
    <source>
        <dbReference type="Proteomes" id="UP001107558"/>
    </source>
</evidence>